<proteinExistence type="predicted"/>
<dbReference type="Pfam" id="PF11843">
    <property type="entry name" value="DUF3363"/>
    <property type="match status" value="1"/>
</dbReference>
<organism evidence="2 3">
    <name type="scientific">Hyphomonas polymorpha PS728</name>
    <dbReference type="NCBI Taxonomy" id="1280954"/>
    <lineage>
        <taxon>Bacteria</taxon>
        <taxon>Pseudomonadati</taxon>
        <taxon>Pseudomonadota</taxon>
        <taxon>Alphaproteobacteria</taxon>
        <taxon>Hyphomonadales</taxon>
        <taxon>Hyphomonadaceae</taxon>
        <taxon>Hyphomonas</taxon>
    </lineage>
</organism>
<evidence type="ECO:0000313" key="3">
    <source>
        <dbReference type="Proteomes" id="UP000027100"/>
    </source>
</evidence>
<dbReference type="OrthoDB" id="9809969at2"/>
<dbReference type="Proteomes" id="UP000027100">
    <property type="component" value="Unassembled WGS sequence"/>
</dbReference>
<feature type="domain" description="MobA/VirD2-like nuclease" evidence="1">
    <location>
        <begin position="2"/>
        <end position="36"/>
    </location>
</feature>
<dbReference type="AlphaFoldDB" id="A0A062VHA5"/>
<gene>
    <name evidence="2" type="ORF">HPO_15376</name>
</gene>
<feature type="non-terminal residue" evidence="2">
    <location>
        <position position="1"/>
    </location>
</feature>
<reference evidence="2 3" key="1">
    <citation type="journal article" date="2014" name="Antonie Van Leeuwenhoek">
        <title>Hyphomonas beringensis sp. nov. and Hyphomonas chukchiensis sp. nov., isolated from surface seawater of the Bering Sea and Chukchi Sea.</title>
        <authorList>
            <person name="Li C."/>
            <person name="Lai Q."/>
            <person name="Li G."/>
            <person name="Dong C."/>
            <person name="Wang J."/>
            <person name="Liao Y."/>
            <person name="Shao Z."/>
        </authorList>
    </citation>
    <scope>NUCLEOTIDE SEQUENCE [LARGE SCALE GENOMIC DNA]</scope>
    <source>
        <strain evidence="2 3">PS728</strain>
    </source>
</reference>
<dbReference type="RefSeq" id="WP_157532873.1">
    <property type="nucleotide sequence ID" value="NZ_ARYM01000020.1"/>
</dbReference>
<dbReference type="PATRIC" id="fig|1280954.3.peg.3113"/>
<dbReference type="eggNOG" id="COG3843">
    <property type="taxonomic scope" value="Bacteria"/>
</dbReference>
<dbReference type="Pfam" id="PF03432">
    <property type="entry name" value="Relaxase"/>
    <property type="match status" value="1"/>
</dbReference>
<accession>A0A062VHA5</accession>
<evidence type="ECO:0000259" key="1">
    <source>
        <dbReference type="Pfam" id="PF03432"/>
    </source>
</evidence>
<keyword evidence="3" id="KW-1185">Reference proteome</keyword>
<comment type="caution">
    <text evidence="2">The sequence shown here is derived from an EMBL/GenBank/DDBJ whole genome shotgun (WGS) entry which is preliminary data.</text>
</comment>
<name>A0A062VHA5_9PROT</name>
<dbReference type="InterPro" id="IPR005094">
    <property type="entry name" value="Endonuclease_MobA/VirD2"/>
</dbReference>
<dbReference type="InterPro" id="IPR021795">
    <property type="entry name" value="DUF3363"/>
</dbReference>
<dbReference type="EMBL" id="ARYM01000020">
    <property type="protein sequence ID" value="KCZ97425.1"/>
    <property type="molecule type" value="Genomic_DNA"/>
</dbReference>
<dbReference type="STRING" id="1280954.HPO_15376"/>
<sequence>WVAVNHHDTAHPHVHIVIRSGSPRNGELIIDRKYITQGFRHRAEAEVTRELGQRRLREIAASRSRETEREAFTSIDRELLGAFTEGRIELSRETGALDRFDRALKARRLRHLERLGLAQHLGRSQWLMKEGWDDTLRALGRRGDLVNAMARAMGERLDLESLREFSPDRGAGGEITGRLAAVLPGDELRNGRLLLIEGIDGHPWTAHITEAQTVELPKIGGVISLTVDRPERKAADKVIAEIAARNGGVYSEALHTAADPASSPAYRLAHKRRLEALRRLRIVERQSDGSWQIPPDFEQRAMEAESRRTHIKLTVQSWLPVEQLTERPAHTWLDRADETVIPDFGSGFGAEVRAARVARQLWAKSAGLDLRTETQLKASELSDFIANEASRTGKESVELASGGTFKGIYARHVDLAQGRFAIIESEGRFMLAGWSARNAAWKGREVTLSQRGRSIQWRLMQERNLGL</sequence>
<evidence type="ECO:0000313" key="2">
    <source>
        <dbReference type="EMBL" id="KCZ97425.1"/>
    </source>
</evidence>
<protein>
    <recommendedName>
        <fullName evidence="1">MobA/VirD2-like nuclease domain-containing protein</fullName>
    </recommendedName>
</protein>